<keyword evidence="3" id="KW-1185">Reference proteome</keyword>
<evidence type="ECO:0000256" key="1">
    <source>
        <dbReference type="SAM" id="MobiDB-lite"/>
    </source>
</evidence>
<protein>
    <submittedName>
        <fullName evidence="2">Uncharacterized protein</fullName>
    </submittedName>
</protein>
<dbReference type="EMBL" id="JBFCZG010000005">
    <property type="protein sequence ID" value="KAL3422658.1"/>
    <property type="molecule type" value="Genomic_DNA"/>
</dbReference>
<reference evidence="2 3" key="1">
    <citation type="submission" date="2024-06" db="EMBL/GenBank/DDBJ databases">
        <title>Complete genome of Phlyctema vagabunda strain 19-DSS-EL-015.</title>
        <authorList>
            <person name="Fiorenzani C."/>
        </authorList>
    </citation>
    <scope>NUCLEOTIDE SEQUENCE [LARGE SCALE GENOMIC DNA]</scope>
    <source>
        <strain evidence="2 3">19-DSS-EL-015</strain>
    </source>
</reference>
<proteinExistence type="predicted"/>
<feature type="compositionally biased region" description="Basic residues" evidence="1">
    <location>
        <begin position="102"/>
        <end position="111"/>
    </location>
</feature>
<sequence length="140" mass="16528">MSPMRIVTMIRSMRKAPLNAAQRQMQYHKLHSKRDEKLPSTGFSTSKDETLMDKMLEESVCFWSIFNFQHHQMFLFSREFFTPNSAPNKLLAQKKDYFNSKPKSKSKPKPRSKPESEYDPKAEPQLRDLNDIPPPTHWLL</sequence>
<feature type="compositionally biased region" description="Basic and acidic residues" evidence="1">
    <location>
        <begin position="112"/>
        <end position="130"/>
    </location>
</feature>
<evidence type="ECO:0000313" key="2">
    <source>
        <dbReference type="EMBL" id="KAL3422658.1"/>
    </source>
</evidence>
<gene>
    <name evidence="2" type="ORF">PVAG01_06814</name>
</gene>
<evidence type="ECO:0000313" key="3">
    <source>
        <dbReference type="Proteomes" id="UP001629113"/>
    </source>
</evidence>
<dbReference type="Proteomes" id="UP001629113">
    <property type="component" value="Unassembled WGS sequence"/>
</dbReference>
<comment type="caution">
    <text evidence="2">The sequence shown here is derived from an EMBL/GenBank/DDBJ whole genome shotgun (WGS) entry which is preliminary data.</text>
</comment>
<accession>A0ABR4PH66</accession>
<organism evidence="2 3">
    <name type="scientific">Phlyctema vagabunda</name>
    <dbReference type="NCBI Taxonomy" id="108571"/>
    <lineage>
        <taxon>Eukaryota</taxon>
        <taxon>Fungi</taxon>
        <taxon>Dikarya</taxon>
        <taxon>Ascomycota</taxon>
        <taxon>Pezizomycotina</taxon>
        <taxon>Leotiomycetes</taxon>
        <taxon>Helotiales</taxon>
        <taxon>Dermateaceae</taxon>
        <taxon>Phlyctema</taxon>
    </lineage>
</organism>
<name>A0ABR4PH66_9HELO</name>
<feature type="region of interest" description="Disordered" evidence="1">
    <location>
        <begin position="92"/>
        <end position="140"/>
    </location>
</feature>